<accession>A0ABW0BF07</accession>
<proteinExistence type="predicted"/>
<dbReference type="Pfam" id="PF13302">
    <property type="entry name" value="Acetyltransf_3"/>
    <property type="match status" value="1"/>
</dbReference>
<evidence type="ECO:0000259" key="1">
    <source>
        <dbReference type="PROSITE" id="PS51186"/>
    </source>
</evidence>
<protein>
    <submittedName>
        <fullName evidence="2">GNAT family N-acetyltransferase</fullName>
        <ecNumber evidence="2">2.3.-.-</ecNumber>
    </submittedName>
</protein>
<dbReference type="EC" id="2.3.-.-" evidence="2"/>
<dbReference type="PROSITE" id="PS51186">
    <property type="entry name" value="GNAT"/>
    <property type="match status" value="1"/>
</dbReference>
<sequence>MSLPTTISTSRLTLVVWTRGEVADIRAGHRRPEWHPDYPRQDDVDAAGLVIARANAGKDLSWGPRHIVREGVAVGSIGFFGPPDDDVEQPEVEVGYGLVEDARGLGLATEALQGVLAETDARGVRVRASVEPTNAPSIKVLAKCGFTDLRGTDEEGNLVFARPLPAAARRP</sequence>
<comment type="caution">
    <text evidence="2">The sequence shown here is derived from an EMBL/GenBank/DDBJ whole genome shotgun (WGS) entry which is preliminary data.</text>
</comment>
<evidence type="ECO:0000313" key="2">
    <source>
        <dbReference type="EMBL" id="MFC5175577.1"/>
    </source>
</evidence>
<gene>
    <name evidence="2" type="ORF">ACFPGP_02755</name>
</gene>
<dbReference type="Gene3D" id="3.40.630.30">
    <property type="match status" value="1"/>
</dbReference>
<dbReference type="Proteomes" id="UP001596087">
    <property type="component" value="Unassembled WGS sequence"/>
</dbReference>
<evidence type="ECO:0000313" key="3">
    <source>
        <dbReference type="Proteomes" id="UP001596087"/>
    </source>
</evidence>
<dbReference type="PANTHER" id="PTHR43792">
    <property type="entry name" value="GNAT FAMILY, PUTATIVE (AFU_ORTHOLOGUE AFUA_3G00765)-RELATED-RELATED"/>
    <property type="match status" value="1"/>
</dbReference>
<dbReference type="RefSeq" id="WP_378586565.1">
    <property type="nucleotide sequence ID" value="NZ_JBHSKD010000003.1"/>
</dbReference>
<keyword evidence="2" id="KW-0012">Acyltransferase</keyword>
<dbReference type="InterPro" id="IPR051531">
    <property type="entry name" value="N-acetyltransferase"/>
</dbReference>
<reference evidence="3" key="1">
    <citation type="journal article" date="2019" name="Int. J. Syst. Evol. Microbiol.">
        <title>The Global Catalogue of Microorganisms (GCM) 10K type strain sequencing project: providing services to taxonomists for standard genome sequencing and annotation.</title>
        <authorList>
            <consortium name="The Broad Institute Genomics Platform"/>
            <consortium name="The Broad Institute Genome Sequencing Center for Infectious Disease"/>
            <person name="Wu L."/>
            <person name="Ma J."/>
        </authorList>
    </citation>
    <scope>NUCLEOTIDE SEQUENCE [LARGE SCALE GENOMIC DNA]</scope>
    <source>
        <strain evidence="3">DFY41</strain>
    </source>
</reference>
<dbReference type="GO" id="GO:0016746">
    <property type="term" value="F:acyltransferase activity"/>
    <property type="evidence" value="ECO:0007669"/>
    <property type="project" value="UniProtKB-KW"/>
</dbReference>
<keyword evidence="3" id="KW-1185">Reference proteome</keyword>
<dbReference type="InterPro" id="IPR000182">
    <property type="entry name" value="GNAT_dom"/>
</dbReference>
<name>A0ABW0BF07_9ACTN</name>
<dbReference type="InterPro" id="IPR016181">
    <property type="entry name" value="Acyl_CoA_acyltransferase"/>
</dbReference>
<organism evidence="2 3">
    <name type="scientific">Nocardioides taihuensis</name>
    <dbReference type="NCBI Taxonomy" id="1835606"/>
    <lineage>
        <taxon>Bacteria</taxon>
        <taxon>Bacillati</taxon>
        <taxon>Actinomycetota</taxon>
        <taxon>Actinomycetes</taxon>
        <taxon>Propionibacteriales</taxon>
        <taxon>Nocardioidaceae</taxon>
        <taxon>Nocardioides</taxon>
    </lineage>
</organism>
<dbReference type="SUPFAM" id="SSF55729">
    <property type="entry name" value="Acyl-CoA N-acyltransferases (Nat)"/>
    <property type="match status" value="1"/>
</dbReference>
<feature type="domain" description="N-acetyltransferase" evidence="1">
    <location>
        <begin position="12"/>
        <end position="165"/>
    </location>
</feature>
<dbReference type="PANTHER" id="PTHR43792:SF13">
    <property type="entry name" value="ACETYLTRANSFERASE"/>
    <property type="match status" value="1"/>
</dbReference>
<keyword evidence="2" id="KW-0808">Transferase</keyword>
<dbReference type="EMBL" id="JBHSKD010000003">
    <property type="protein sequence ID" value="MFC5175577.1"/>
    <property type="molecule type" value="Genomic_DNA"/>
</dbReference>